<dbReference type="KEGG" id="bbh:BN112_1773"/>
<dbReference type="InterPro" id="IPR006108">
    <property type="entry name" value="3HC_DH_C"/>
</dbReference>
<accession>A0A0C6P538</accession>
<keyword evidence="2" id="KW-0560">Oxidoreductase</keyword>
<dbReference type="PANTHER" id="PTHR48075">
    <property type="entry name" value="3-HYDROXYACYL-COA DEHYDROGENASE FAMILY PROTEIN"/>
    <property type="match status" value="1"/>
</dbReference>
<evidence type="ECO:0000259" key="3">
    <source>
        <dbReference type="Pfam" id="PF00725"/>
    </source>
</evidence>
<name>A0A0C6P538_BORBO</name>
<dbReference type="PROSITE" id="PS00067">
    <property type="entry name" value="3HCDH"/>
    <property type="match status" value="1"/>
</dbReference>
<dbReference type="InterPro" id="IPR036291">
    <property type="entry name" value="NAD(P)-bd_dom_sf"/>
</dbReference>
<dbReference type="SUPFAM" id="SSF48179">
    <property type="entry name" value="6-phosphogluconate dehydrogenase C-terminal domain-like"/>
    <property type="match status" value="1"/>
</dbReference>
<evidence type="ECO:0000313" key="5">
    <source>
        <dbReference type="EMBL" id="CCJ53690.1"/>
    </source>
</evidence>
<feature type="domain" description="3-hydroxyacyl-CoA dehydrogenase NAD binding" evidence="4">
    <location>
        <begin position="3"/>
        <end position="181"/>
    </location>
</feature>
<sequence length="313" mass="32945">MNHVAVIGGGIIGASWAVVFARRGLEVTIVERDAACLAELPARLAGMIERSASLLRAGEQPGDVAARIGATDALAAAVGRADYVQEAVSENLALKRTLFAELDALAPAHALLASSTSTYGASQFTEALAGRARCLVAHPMTPPHLSPVVEMAASAWTDPQALAGAEAFMRSLGQHPVRIRKEIPGFVLNRLQGALLMEMFRVIADDVISPADADALISQGLGLRWATLGPLEGVDLNAPGGIADYLQRYGHIFNDMAVGQGLPAPVDAELISALDGAMRAALPLERLEAKRGWRDRAIAGVRVALHDYTGEKP</sequence>
<dbReference type="AlphaFoldDB" id="A0A0C6P538"/>
<dbReference type="Gene3D" id="1.10.1040.10">
    <property type="entry name" value="N-(1-d-carboxylethyl)-l-norvaline Dehydrogenase, domain 2"/>
    <property type="match status" value="1"/>
</dbReference>
<dbReference type="InterPro" id="IPR006176">
    <property type="entry name" value="3-OHacyl-CoA_DH_NAD-bd"/>
</dbReference>
<dbReference type="RefSeq" id="WP_015064170.1">
    <property type="nucleotide sequence ID" value="NC_019382.1"/>
</dbReference>
<protein>
    <submittedName>
        <fullName evidence="5">Putative 3-hydroxyacyl-CoA dehydrogenase</fullName>
    </submittedName>
</protein>
<dbReference type="Pfam" id="PF00725">
    <property type="entry name" value="3HCDH"/>
    <property type="match status" value="1"/>
</dbReference>
<dbReference type="Proteomes" id="UP000007564">
    <property type="component" value="Chromosome"/>
</dbReference>
<dbReference type="PRINTS" id="PR00411">
    <property type="entry name" value="PNDRDTASEI"/>
</dbReference>
<evidence type="ECO:0000259" key="4">
    <source>
        <dbReference type="Pfam" id="PF02737"/>
    </source>
</evidence>
<evidence type="ECO:0000256" key="2">
    <source>
        <dbReference type="ARBA" id="ARBA00023002"/>
    </source>
</evidence>
<dbReference type="EMBL" id="HE965806">
    <property type="protein sequence ID" value="CCJ53690.1"/>
    <property type="molecule type" value="Genomic_DNA"/>
</dbReference>
<dbReference type="PANTHER" id="PTHR48075:SF1">
    <property type="entry name" value="LAMBDA-CRYSTALLIN HOMOLOG"/>
    <property type="match status" value="1"/>
</dbReference>
<dbReference type="NCBIfam" id="NF004783">
    <property type="entry name" value="PRK06129.1"/>
    <property type="match status" value="1"/>
</dbReference>
<dbReference type="InterPro" id="IPR006180">
    <property type="entry name" value="3-OHacyl-CoA_DH_CS"/>
</dbReference>
<evidence type="ECO:0000313" key="6">
    <source>
        <dbReference type="Proteomes" id="UP000007564"/>
    </source>
</evidence>
<organism evidence="5 6">
    <name type="scientific">Bordetella bronchiseptica 253</name>
    <dbReference type="NCBI Taxonomy" id="568707"/>
    <lineage>
        <taxon>Bacteria</taxon>
        <taxon>Pseudomonadati</taxon>
        <taxon>Pseudomonadota</taxon>
        <taxon>Betaproteobacteria</taxon>
        <taxon>Burkholderiales</taxon>
        <taxon>Alcaligenaceae</taxon>
        <taxon>Bordetella</taxon>
    </lineage>
</organism>
<dbReference type="GO" id="GO:0070403">
    <property type="term" value="F:NAD+ binding"/>
    <property type="evidence" value="ECO:0007669"/>
    <property type="project" value="InterPro"/>
</dbReference>
<dbReference type="InterPro" id="IPR008927">
    <property type="entry name" value="6-PGluconate_DH-like_C_sf"/>
</dbReference>
<feature type="domain" description="3-hydroxyacyl-CoA dehydrogenase C-terminal" evidence="3">
    <location>
        <begin position="185"/>
        <end position="248"/>
    </location>
</feature>
<dbReference type="GO" id="GO:0050104">
    <property type="term" value="F:L-gulonate 3-dehydrogenase activity"/>
    <property type="evidence" value="ECO:0007669"/>
    <property type="project" value="TreeGrafter"/>
</dbReference>
<reference evidence="5 6" key="1">
    <citation type="journal article" date="2012" name="BMC Genomics">
        <title>Comparative genomics of the classical Bordetella subspecies: the evolution and exchange of virulence-associated diversity amongst closely related pathogens.</title>
        <authorList>
            <person name="Park J."/>
            <person name="Zhang Y."/>
            <person name="Buboltz A.M."/>
            <person name="Zhang X."/>
            <person name="Schuster S.C."/>
            <person name="Ahuja U."/>
            <person name="Liu M."/>
            <person name="Miller J.F."/>
            <person name="Sebaihia M."/>
            <person name="Bentley S.D."/>
            <person name="Parkhill J."/>
            <person name="Harvill E.T."/>
        </authorList>
    </citation>
    <scope>NUCLEOTIDE SEQUENCE [LARGE SCALE GENOMIC DNA]</scope>
    <source>
        <strain evidence="5 6">253</strain>
    </source>
</reference>
<proteinExistence type="inferred from homology"/>
<dbReference type="InterPro" id="IPR013328">
    <property type="entry name" value="6PGD_dom2"/>
</dbReference>
<dbReference type="OrthoDB" id="9803287at2"/>
<evidence type="ECO:0000256" key="1">
    <source>
        <dbReference type="ARBA" id="ARBA00009463"/>
    </source>
</evidence>
<comment type="similarity">
    <text evidence="1">Belongs to the 3-hydroxyacyl-CoA dehydrogenase family.</text>
</comment>
<dbReference type="HOGENOM" id="CLU_009834_0_0_4"/>
<dbReference type="Gene3D" id="3.40.50.720">
    <property type="entry name" value="NAD(P)-binding Rossmann-like Domain"/>
    <property type="match status" value="1"/>
</dbReference>
<dbReference type="SUPFAM" id="SSF51735">
    <property type="entry name" value="NAD(P)-binding Rossmann-fold domains"/>
    <property type="match status" value="1"/>
</dbReference>
<gene>
    <name evidence="5" type="ORF">BN112_1773</name>
</gene>
<dbReference type="GO" id="GO:0006631">
    <property type="term" value="P:fatty acid metabolic process"/>
    <property type="evidence" value="ECO:0007669"/>
    <property type="project" value="InterPro"/>
</dbReference>
<dbReference type="Pfam" id="PF02737">
    <property type="entry name" value="3HCDH_N"/>
    <property type="match status" value="1"/>
</dbReference>